<keyword evidence="6" id="KW-0677">Repeat</keyword>
<dbReference type="FunFam" id="1.20.142.10:FF:000001">
    <property type="entry name" value="Poly [ADP-ribose] polymerase"/>
    <property type="match status" value="1"/>
</dbReference>
<reference evidence="20 21" key="1">
    <citation type="journal article" date="2015" name="Genome Biol. Evol.">
        <title>Phylogenomic analyses indicate that early fungi evolved digesting cell walls of algal ancestors of land plants.</title>
        <authorList>
            <person name="Chang Y."/>
            <person name="Wang S."/>
            <person name="Sekimoto S."/>
            <person name="Aerts A.L."/>
            <person name="Choi C."/>
            <person name="Clum A."/>
            <person name="LaButti K.M."/>
            <person name="Lindquist E.A."/>
            <person name="Yee Ngan C."/>
            <person name="Ohm R.A."/>
            <person name="Salamov A.A."/>
            <person name="Grigoriev I.V."/>
            <person name="Spatafora J.W."/>
            <person name="Berbee M.L."/>
        </authorList>
    </citation>
    <scope>NUCLEOTIDE SEQUENCE [LARGE SCALE GENOMIC DNA]</scope>
    <source>
        <strain evidence="20 21">JEL478</strain>
    </source>
</reference>
<evidence type="ECO:0000259" key="18">
    <source>
        <dbReference type="PROSITE" id="PS51060"/>
    </source>
</evidence>
<evidence type="ECO:0000256" key="12">
    <source>
        <dbReference type="ARBA" id="ARBA00024347"/>
    </source>
</evidence>
<dbReference type="CDD" id="cd08003">
    <property type="entry name" value="WGR_PARP2_like"/>
    <property type="match status" value="1"/>
</dbReference>
<dbReference type="Pfam" id="PF00533">
    <property type="entry name" value="BRCT"/>
    <property type="match status" value="1"/>
</dbReference>
<comment type="similarity">
    <text evidence="12">Belongs to the ARTD/PARP family.</text>
</comment>
<dbReference type="Pfam" id="PF02877">
    <property type="entry name" value="PARP_reg"/>
    <property type="match status" value="1"/>
</dbReference>
<dbReference type="InterPro" id="IPR050800">
    <property type="entry name" value="ARTD/PARP"/>
</dbReference>
<proteinExistence type="inferred from homology"/>
<feature type="region of interest" description="Disordered" evidence="15">
    <location>
        <begin position="1"/>
        <end position="24"/>
    </location>
</feature>
<feature type="region of interest" description="Disordered" evidence="15">
    <location>
        <begin position="129"/>
        <end position="190"/>
    </location>
</feature>
<dbReference type="SUPFAM" id="SSF52113">
    <property type="entry name" value="BRCT domain"/>
    <property type="match status" value="1"/>
</dbReference>
<dbReference type="EMBL" id="KQ965775">
    <property type="protein sequence ID" value="KXS13693.1"/>
    <property type="molecule type" value="Genomic_DNA"/>
</dbReference>
<dbReference type="GO" id="GO:0005730">
    <property type="term" value="C:nucleolus"/>
    <property type="evidence" value="ECO:0007669"/>
    <property type="project" value="TreeGrafter"/>
</dbReference>
<dbReference type="GO" id="GO:1990404">
    <property type="term" value="F:NAD+-protein mono-ADP-ribosyltransferase activity"/>
    <property type="evidence" value="ECO:0007669"/>
    <property type="project" value="TreeGrafter"/>
</dbReference>
<comment type="subcellular location">
    <subcellularLocation>
        <location evidence="1">Nucleus</location>
    </subcellularLocation>
</comment>
<keyword evidence="10" id="KW-0238">DNA-binding</keyword>
<dbReference type="SUPFAM" id="SSF56399">
    <property type="entry name" value="ADP-ribosylation"/>
    <property type="match status" value="1"/>
</dbReference>
<dbReference type="GO" id="GO:0070212">
    <property type="term" value="P:protein poly-ADP-ribosylation"/>
    <property type="evidence" value="ECO:0007669"/>
    <property type="project" value="TreeGrafter"/>
</dbReference>
<evidence type="ECO:0000256" key="2">
    <source>
        <dbReference type="ARBA" id="ARBA00022676"/>
    </source>
</evidence>
<keyword evidence="11" id="KW-0539">Nucleus</keyword>
<keyword evidence="5" id="KW-0479">Metal-binding</keyword>
<dbReference type="InterPro" id="IPR001357">
    <property type="entry name" value="BRCT_dom"/>
</dbReference>
<feature type="domain" description="PARP catalytic" evidence="17">
    <location>
        <begin position="395"/>
        <end position="659"/>
    </location>
</feature>
<evidence type="ECO:0000256" key="10">
    <source>
        <dbReference type="ARBA" id="ARBA00023125"/>
    </source>
</evidence>
<dbReference type="InterPro" id="IPR004102">
    <property type="entry name" value="Poly(ADP-ribose)pol_reg_dom"/>
</dbReference>
<evidence type="ECO:0000259" key="16">
    <source>
        <dbReference type="PROSITE" id="PS50172"/>
    </source>
</evidence>
<evidence type="ECO:0000256" key="13">
    <source>
        <dbReference type="ARBA" id="ARBA00033987"/>
    </source>
</evidence>
<keyword evidence="9 14" id="KW-0520">NAD</keyword>
<dbReference type="Proteomes" id="UP000070544">
    <property type="component" value="Unassembled WGS sequence"/>
</dbReference>
<dbReference type="PANTHER" id="PTHR10459:SF60">
    <property type="entry name" value="POLY [ADP-RIBOSE] POLYMERASE 2"/>
    <property type="match status" value="1"/>
</dbReference>
<dbReference type="InterPro" id="IPR036616">
    <property type="entry name" value="Poly(ADP-ribose)pol_reg_dom_sf"/>
</dbReference>
<dbReference type="GO" id="GO:0006302">
    <property type="term" value="P:double-strand break repair"/>
    <property type="evidence" value="ECO:0007669"/>
    <property type="project" value="TreeGrafter"/>
</dbReference>
<dbReference type="PROSITE" id="PS51059">
    <property type="entry name" value="PARP_CATALYTIC"/>
    <property type="match status" value="1"/>
</dbReference>
<dbReference type="InterPro" id="IPR036930">
    <property type="entry name" value="WGR_dom_sf"/>
</dbReference>
<feature type="region of interest" description="Disordered" evidence="15">
    <location>
        <begin position="316"/>
        <end position="341"/>
    </location>
</feature>
<evidence type="ECO:0000256" key="3">
    <source>
        <dbReference type="ARBA" id="ARBA00022679"/>
    </source>
</evidence>
<evidence type="ECO:0000313" key="20">
    <source>
        <dbReference type="EMBL" id="KXS13693.1"/>
    </source>
</evidence>
<evidence type="ECO:0000256" key="5">
    <source>
        <dbReference type="ARBA" id="ARBA00022723"/>
    </source>
</evidence>
<feature type="compositionally biased region" description="Basic and acidic residues" evidence="15">
    <location>
        <begin position="324"/>
        <end position="339"/>
    </location>
</feature>
<dbReference type="PROSITE" id="PS50172">
    <property type="entry name" value="BRCT"/>
    <property type="match status" value="1"/>
</dbReference>
<dbReference type="SUPFAM" id="SSF47587">
    <property type="entry name" value="Domain of poly(ADP-ribose) polymerase"/>
    <property type="match status" value="1"/>
</dbReference>
<keyword evidence="8" id="KW-0862">Zinc</keyword>
<dbReference type="InterPro" id="IPR008893">
    <property type="entry name" value="WGR_domain"/>
</dbReference>
<feature type="domain" description="PARP alpha-helical" evidence="18">
    <location>
        <begin position="343"/>
        <end position="462"/>
    </location>
</feature>
<dbReference type="Pfam" id="PF00644">
    <property type="entry name" value="PARP"/>
    <property type="match status" value="1"/>
</dbReference>
<dbReference type="PROSITE" id="PS51060">
    <property type="entry name" value="PARP_ALPHA_HD"/>
    <property type="match status" value="1"/>
</dbReference>
<feature type="compositionally biased region" description="Basic and acidic residues" evidence="15">
    <location>
        <begin position="131"/>
        <end position="158"/>
    </location>
</feature>
<dbReference type="PROSITE" id="PS51977">
    <property type="entry name" value="WGR"/>
    <property type="match status" value="1"/>
</dbReference>
<evidence type="ECO:0000256" key="8">
    <source>
        <dbReference type="ARBA" id="ARBA00022833"/>
    </source>
</evidence>
<feature type="domain" description="BRCT" evidence="16">
    <location>
        <begin position="33"/>
        <end position="127"/>
    </location>
</feature>
<evidence type="ECO:0000256" key="4">
    <source>
        <dbReference type="ARBA" id="ARBA00022695"/>
    </source>
</evidence>
<name>A0A139ABB6_GONPJ</name>
<dbReference type="CDD" id="cd01437">
    <property type="entry name" value="parp_like"/>
    <property type="match status" value="1"/>
</dbReference>
<evidence type="ECO:0000256" key="15">
    <source>
        <dbReference type="SAM" id="MobiDB-lite"/>
    </source>
</evidence>
<comment type="catalytic activity">
    <reaction evidence="13">
        <text>NAD(+) + (ADP-D-ribosyl)n-acceptor = nicotinamide + (ADP-D-ribosyl)n+1-acceptor + H(+).</text>
        <dbReference type="EC" id="2.4.2.30"/>
    </reaction>
</comment>
<dbReference type="OrthoDB" id="2017365at2759"/>
<evidence type="ECO:0000256" key="14">
    <source>
        <dbReference type="RuleBase" id="RU362114"/>
    </source>
</evidence>
<dbReference type="SUPFAM" id="SSF142921">
    <property type="entry name" value="WGR domain-like"/>
    <property type="match status" value="1"/>
</dbReference>
<keyword evidence="7" id="KW-0863">Zinc-finger</keyword>
<evidence type="ECO:0000256" key="6">
    <source>
        <dbReference type="ARBA" id="ARBA00022737"/>
    </source>
</evidence>
<dbReference type="GO" id="GO:0016779">
    <property type="term" value="F:nucleotidyltransferase activity"/>
    <property type="evidence" value="ECO:0007669"/>
    <property type="project" value="UniProtKB-KW"/>
</dbReference>
<dbReference type="PANTHER" id="PTHR10459">
    <property type="entry name" value="DNA LIGASE"/>
    <property type="match status" value="1"/>
</dbReference>
<evidence type="ECO:0000259" key="17">
    <source>
        <dbReference type="PROSITE" id="PS51059"/>
    </source>
</evidence>
<evidence type="ECO:0000256" key="11">
    <source>
        <dbReference type="ARBA" id="ARBA00023242"/>
    </source>
</evidence>
<dbReference type="InterPro" id="IPR036420">
    <property type="entry name" value="BRCT_dom_sf"/>
</dbReference>
<keyword evidence="2 14" id="KW-0328">Glycosyltransferase</keyword>
<organism evidence="20 21">
    <name type="scientific">Gonapodya prolifera (strain JEL478)</name>
    <name type="common">Monoblepharis prolifera</name>
    <dbReference type="NCBI Taxonomy" id="1344416"/>
    <lineage>
        <taxon>Eukaryota</taxon>
        <taxon>Fungi</taxon>
        <taxon>Fungi incertae sedis</taxon>
        <taxon>Chytridiomycota</taxon>
        <taxon>Chytridiomycota incertae sedis</taxon>
        <taxon>Monoblepharidomycetes</taxon>
        <taxon>Monoblepharidales</taxon>
        <taxon>Gonapodyaceae</taxon>
        <taxon>Gonapodya</taxon>
    </lineage>
</organism>
<evidence type="ECO:0000256" key="1">
    <source>
        <dbReference type="ARBA" id="ARBA00004123"/>
    </source>
</evidence>
<gene>
    <name evidence="20" type="ORF">M427DRAFT_33672</name>
</gene>
<evidence type="ECO:0000256" key="9">
    <source>
        <dbReference type="ARBA" id="ARBA00023027"/>
    </source>
</evidence>
<dbReference type="InterPro" id="IPR012317">
    <property type="entry name" value="Poly(ADP-ribose)pol_cat_dom"/>
</dbReference>
<dbReference type="Gene3D" id="3.40.50.10190">
    <property type="entry name" value="BRCT domain"/>
    <property type="match status" value="1"/>
</dbReference>
<evidence type="ECO:0000259" key="19">
    <source>
        <dbReference type="PROSITE" id="PS51977"/>
    </source>
</evidence>
<dbReference type="EC" id="2.4.2.-" evidence="14"/>
<dbReference type="Gene3D" id="3.90.228.10">
    <property type="match status" value="1"/>
</dbReference>
<dbReference type="SMART" id="SM00773">
    <property type="entry name" value="WGR"/>
    <property type="match status" value="1"/>
</dbReference>
<dbReference type="Pfam" id="PF05406">
    <property type="entry name" value="WGR"/>
    <property type="match status" value="1"/>
</dbReference>
<dbReference type="STRING" id="1344416.A0A139ABB6"/>
<dbReference type="SMART" id="SM00292">
    <property type="entry name" value="BRCT"/>
    <property type="match status" value="1"/>
</dbReference>
<dbReference type="GO" id="GO:0008270">
    <property type="term" value="F:zinc ion binding"/>
    <property type="evidence" value="ECO:0007669"/>
    <property type="project" value="UniProtKB-KW"/>
</dbReference>
<keyword evidence="21" id="KW-1185">Reference proteome</keyword>
<keyword evidence="4" id="KW-0548">Nucleotidyltransferase</keyword>
<keyword evidence="3 14" id="KW-0808">Transferase</keyword>
<dbReference type="AlphaFoldDB" id="A0A139ABB6"/>
<evidence type="ECO:0000313" key="21">
    <source>
        <dbReference type="Proteomes" id="UP000070544"/>
    </source>
</evidence>
<sequence length="660" mass="72445">MPPRRSGRKGAATSADADDGAKAVDGKAEAAAGTAEFFSGVVFAFNPTVDKTPDAKHLREVVEDNGGKVQATVTKKVDFFVALSEDAAKPSAKFKSAQSSGLPIVTPDFILACGKAGSKVDSNSYLVGAAKSDDDKDKDTTDGMAVDDKVDDSSKDAPDAIAADPKPEKGKGKKRKEPEPDDTPAEPPKMVKAIRKGRAPVDRFCGVASQSHVYEAPDGTLYDAMLNQTNISANNNKFYVIQVLEGDTGKGYWTWNRWGRVGETGQSGLKSFGSAAQAISDFEKKFRDKTSNAWANRESFNKVGGKYDLVQVDYGADDGEDDEQKQKKEQEKKVAKAKAEATPSKLGSRVQNLVKLIFNLDMMEREMASLEYDSRKMPLGKLSKAQMRKGYQVLQRISEELGKTGSVNQRKVMDMSSEFYTIIPHDFGRRMPPSINTPSLLKTKLSMLEALADIEIATELMKSADEEGNENPVDAQFAKLGCDVEEVPKGGDVWQMIDKLLWHGSRLTNFVGILSQGLRIAPPEAPVTGYMFGKGVYFADAVSKSANYCFASRTNPTGLLLLCEVALGDQFELLQSDYYADQHSKEKNKHSTKGMGQFAPDDGEKIVHENMDVPLGKLKKTSDGKAGSLLYNEYIVYDTKQIRIRYIIRVKFNYKQGTFW</sequence>
<dbReference type="Gene3D" id="2.20.140.10">
    <property type="entry name" value="WGR domain"/>
    <property type="match status" value="1"/>
</dbReference>
<dbReference type="GO" id="GO:0003950">
    <property type="term" value="F:NAD+ poly-ADP-ribosyltransferase activity"/>
    <property type="evidence" value="ECO:0007669"/>
    <property type="project" value="UniProtKB-UniRule"/>
</dbReference>
<dbReference type="Gene3D" id="1.20.142.10">
    <property type="entry name" value="Poly(ADP-ribose) polymerase, regulatory domain"/>
    <property type="match status" value="1"/>
</dbReference>
<accession>A0A139ABB6</accession>
<protein>
    <recommendedName>
        <fullName evidence="14">Poly [ADP-ribose] polymerase</fullName>
        <shortName evidence="14">PARP</shortName>
        <ecNumber evidence="14">2.4.2.-</ecNumber>
    </recommendedName>
</protein>
<dbReference type="GO" id="GO:0003677">
    <property type="term" value="F:DNA binding"/>
    <property type="evidence" value="ECO:0007669"/>
    <property type="project" value="UniProtKB-KW"/>
</dbReference>
<dbReference type="FunFam" id="2.20.140.10:FF:000001">
    <property type="entry name" value="Poly [ADP-ribose] polymerase"/>
    <property type="match status" value="1"/>
</dbReference>
<dbReference type="OMA" id="QGENDRF"/>
<evidence type="ECO:0000256" key="7">
    <source>
        <dbReference type="ARBA" id="ARBA00022771"/>
    </source>
</evidence>
<feature type="domain" description="WGR" evidence="19">
    <location>
        <begin position="210"/>
        <end position="307"/>
    </location>
</feature>